<comment type="cofactor">
    <cofactor evidence="8">
        <name>[2Fe-2S] cluster</name>
        <dbReference type="ChEBI" id="CHEBI:190135"/>
    </cofactor>
</comment>
<sequence>MWNYTDKVKEHFFDPKNAGVLDDANGVGEVGSISCGDALRLMIKVDDATDIITEAKFQTFGCGSAIASSSALTELIIGKTVDAALAVTNQDIADYLGGLPPEKMHCSVMGAEALRAAIANYKGVELEEDDHEEGALLCKCFGIDYGMVERAVKTNKLNTLEQVTAYTKAGGSCKTCHEKIEEALAEINAAMVAEGTMAAAEAFVVGAAPKPKAPASPIVVKKPATASAPVQISPLAAQAEKARPAGLTNLQKITLIQKAIEEIRPQLQRDGGDIELVDVDGDTVVVKLSGTCVGCQMSSITIQGVQAAVMEKVGRPLRVIPHTALATA</sequence>
<accession>A0A286GPF6</accession>
<dbReference type="GO" id="GO:0005506">
    <property type="term" value="F:iron ion binding"/>
    <property type="evidence" value="ECO:0007669"/>
    <property type="project" value="InterPro"/>
</dbReference>
<dbReference type="CDD" id="cd19947">
    <property type="entry name" value="NifU_Fer2_BFD-like"/>
    <property type="match status" value="1"/>
</dbReference>
<feature type="domain" description="NIF system FeS cluster assembly NifU N-terminal" evidence="12">
    <location>
        <begin position="4"/>
        <end position="124"/>
    </location>
</feature>
<dbReference type="Gene3D" id="1.10.10.1100">
    <property type="entry name" value="BFD-like [2Fe-2S]-binding domain"/>
    <property type="match status" value="1"/>
</dbReference>
<dbReference type="OrthoDB" id="9808097at2"/>
<keyword evidence="15" id="KW-1185">Reference proteome</keyword>
<name>A0A286GPF6_9PROT</name>
<comment type="similarity">
    <text evidence="1 9">Belongs to the NifU family.</text>
</comment>
<evidence type="ECO:0000256" key="4">
    <source>
        <dbReference type="ARBA" id="ARBA00022723"/>
    </source>
</evidence>
<comment type="cofactor">
    <cofactor evidence="10">
        <name>[2Fe-2S] cluster</name>
        <dbReference type="ChEBI" id="CHEBI:190135"/>
    </cofactor>
    <text evidence="10">Binds 1 [2Fe-2S] cluster per subunit.</text>
</comment>
<dbReference type="NCBIfam" id="TIGR02000">
    <property type="entry name" value="NifU_proper"/>
    <property type="match status" value="1"/>
</dbReference>
<dbReference type="PIRSF" id="PIRSF000375">
    <property type="entry name" value="NifU"/>
    <property type="match status" value="1"/>
</dbReference>
<dbReference type="InterPro" id="IPR007419">
    <property type="entry name" value="BFD-like_2Fe2S-bd_dom"/>
</dbReference>
<proteinExistence type="inferred from homology"/>
<feature type="binding site" evidence="10">
    <location>
        <position position="140"/>
    </location>
    <ligand>
        <name>[2Fe-2S] cluster</name>
        <dbReference type="ChEBI" id="CHEBI:190135"/>
    </ligand>
</feature>
<evidence type="ECO:0000256" key="1">
    <source>
        <dbReference type="ARBA" id="ARBA00006420"/>
    </source>
</evidence>
<dbReference type="Pfam" id="PF01592">
    <property type="entry name" value="NifU_N"/>
    <property type="match status" value="1"/>
</dbReference>
<dbReference type="Pfam" id="PF01106">
    <property type="entry name" value="NifU"/>
    <property type="match status" value="1"/>
</dbReference>
<evidence type="ECO:0000256" key="9">
    <source>
        <dbReference type="PIRNR" id="PIRNR000375"/>
    </source>
</evidence>
<dbReference type="InterPro" id="IPR002871">
    <property type="entry name" value="NIF_FeS_clus_asmbl_NifU_N"/>
</dbReference>
<keyword evidence="5 10" id="KW-0408">Iron</keyword>
<dbReference type="GO" id="GO:0051537">
    <property type="term" value="F:2 iron, 2 sulfur cluster binding"/>
    <property type="evidence" value="ECO:0007669"/>
    <property type="project" value="UniProtKB-KW"/>
</dbReference>
<evidence type="ECO:0000256" key="5">
    <source>
        <dbReference type="ARBA" id="ARBA00023004"/>
    </source>
</evidence>
<evidence type="ECO:0000256" key="6">
    <source>
        <dbReference type="ARBA" id="ARBA00023014"/>
    </source>
</evidence>
<evidence type="ECO:0000313" key="15">
    <source>
        <dbReference type="Proteomes" id="UP000219621"/>
    </source>
</evidence>
<dbReference type="Gene3D" id="3.90.1010.10">
    <property type="match status" value="1"/>
</dbReference>
<keyword evidence="4 10" id="KW-0479">Metal-binding</keyword>
<evidence type="ECO:0000256" key="2">
    <source>
        <dbReference type="ARBA" id="ARBA00015278"/>
    </source>
</evidence>
<dbReference type="Gene3D" id="3.30.300.130">
    <property type="entry name" value="Fe-S cluster assembly (FSCA)"/>
    <property type="match status" value="1"/>
</dbReference>
<dbReference type="RefSeq" id="WP_097279899.1">
    <property type="nucleotide sequence ID" value="NZ_OCNJ01000006.1"/>
</dbReference>
<feature type="binding site" evidence="10">
    <location>
        <position position="35"/>
    </location>
    <ligand>
        <name>Fe cation</name>
        <dbReference type="ChEBI" id="CHEBI:24875"/>
    </ligand>
</feature>
<feature type="domain" description="BFD-like [2Fe-2S]-binding" evidence="13">
    <location>
        <begin position="137"/>
        <end position="186"/>
    </location>
</feature>
<dbReference type="SUPFAM" id="SSF82649">
    <property type="entry name" value="SufE/NifU"/>
    <property type="match status" value="1"/>
</dbReference>
<keyword evidence="6 10" id="KW-0411">Iron-sulfur</keyword>
<dbReference type="InterPro" id="IPR016217">
    <property type="entry name" value="N_fixation_NifU"/>
</dbReference>
<feature type="domain" description="NIF system FeS cluster assembly NifU C-terminal" evidence="11">
    <location>
        <begin position="256"/>
        <end position="320"/>
    </location>
</feature>
<dbReference type="CDD" id="cd06664">
    <property type="entry name" value="IscU_like"/>
    <property type="match status" value="1"/>
</dbReference>
<dbReference type="PANTHER" id="PTHR10093">
    <property type="entry name" value="IRON-SULFUR CLUSTER ASSEMBLY ENZYME NIFU HOMOLOG"/>
    <property type="match status" value="1"/>
</dbReference>
<dbReference type="EMBL" id="OCNJ01000006">
    <property type="protein sequence ID" value="SOD96854.1"/>
    <property type="molecule type" value="Genomic_DNA"/>
</dbReference>
<dbReference type="Proteomes" id="UP000219621">
    <property type="component" value="Unassembled WGS sequence"/>
</dbReference>
<feature type="binding site" evidence="10">
    <location>
        <position position="176"/>
    </location>
    <ligand>
        <name>[2Fe-2S] cluster</name>
        <dbReference type="ChEBI" id="CHEBI:190135"/>
    </ligand>
</feature>
<dbReference type="InterPro" id="IPR041854">
    <property type="entry name" value="BFD-like_2Fe2S-bd_dom_sf"/>
</dbReference>
<comment type="cofactor">
    <cofactor evidence="10">
        <name>Fe cation</name>
        <dbReference type="ChEBI" id="CHEBI:24875"/>
    </cofactor>
    <text evidence="10">Binds 1 Fe cation per subunit.</text>
</comment>
<evidence type="ECO:0000259" key="12">
    <source>
        <dbReference type="Pfam" id="PF01592"/>
    </source>
</evidence>
<protein>
    <recommendedName>
        <fullName evidence="2 9">Nitrogen fixation protein NifU</fullName>
    </recommendedName>
</protein>
<dbReference type="AlphaFoldDB" id="A0A286GPF6"/>
<evidence type="ECO:0000256" key="10">
    <source>
        <dbReference type="PIRSR" id="PIRSR000375-1"/>
    </source>
</evidence>
<comment type="function">
    <text evidence="9">May be involved in the formation or repair of [Fe-S] clusters present in iron-sulfur proteins.</text>
</comment>
<keyword evidence="7 9" id="KW-0535">Nitrogen fixation</keyword>
<gene>
    <name evidence="14" type="ORF">SAMN05421508_106126</name>
</gene>
<dbReference type="InterPro" id="IPR034904">
    <property type="entry name" value="FSCA_dom_sf"/>
</dbReference>
<dbReference type="GO" id="GO:0016226">
    <property type="term" value="P:iron-sulfur cluster assembly"/>
    <property type="evidence" value="ECO:0007669"/>
    <property type="project" value="InterPro"/>
</dbReference>
<keyword evidence="3 10" id="KW-0001">2Fe-2S</keyword>
<dbReference type="InterPro" id="IPR001075">
    <property type="entry name" value="NIF_FeS_clus_asmbl_NifU_C"/>
</dbReference>
<evidence type="ECO:0000256" key="8">
    <source>
        <dbReference type="ARBA" id="ARBA00034078"/>
    </source>
</evidence>
<organism evidence="14 15">
    <name type="scientific">Caenispirillum bisanense</name>
    <dbReference type="NCBI Taxonomy" id="414052"/>
    <lineage>
        <taxon>Bacteria</taxon>
        <taxon>Pseudomonadati</taxon>
        <taxon>Pseudomonadota</taxon>
        <taxon>Alphaproteobacteria</taxon>
        <taxon>Rhodospirillales</taxon>
        <taxon>Novispirillaceae</taxon>
        <taxon>Caenispirillum</taxon>
    </lineage>
</organism>
<evidence type="ECO:0000256" key="7">
    <source>
        <dbReference type="ARBA" id="ARBA00023231"/>
    </source>
</evidence>
<dbReference type="InterPro" id="IPR010238">
    <property type="entry name" value="NIF_FeS_clus_asmbl_NifU"/>
</dbReference>
<feature type="binding site" evidence="10">
    <location>
        <position position="173"/>
    </location>
    <ligand>
        <name>[2Fe-2S] cluster</name>
        <dbReference type="ChEBI" id="CHEBI:190135"/>
    </ligand>
</feature>
<feature type="binding site" evidence="10">
    <location>
        <position position="138"/>
    </location>
    <ligand>
        <name>[2Fe-2S] cluster</name>
        <dbReference type="ChEBI" id="CHEBI:190135"/>
    </ligand>
</feature>
<dbReference type="SUPFAM" id="SSF117916">
    <property type="entry name" value="Fe-S cluster assembly (FSCA) domain-like"/>
    <property type="match status" value="1"/>
</dbReference>
<evidence type="ECO:0000259" key="11">
    <source>
        <dbReference type="Pfam" id="PF01106"/>
    </source>
</evidence>
<feature type="binding site" evidence="10">
    <location>
        <position position="62"/>
    </location>
    <ligand>
        <name>Fe cation</name>
        <dbReference type="ChEBI" id="CHEBI:24875"/>
    </ligand>
</feature>
<evidence type="ECO:0000256" key="3">
    <source>
        <dbReference type="ARBA" id="ARBA00022714"/>
    </source>
</evidence>
<evidence type="ECO:0000259" key="13">
    <source>
        <dbReference type="Pfam" id="PF04324"/>
    </source>
</evidence>
<reference evidence="14 15" key="1">
    <citation type="submission" date="2017-09" db="EMBL/GenBank/DDBJ databases">
        <authorList>
            <person name="Ehlers B."/>
            <person name="Leendertz F.H."/>
        </authorList>
    </citation>
    <scope>NUCLEOTIDE SEQUENCE [LARGE SCALE GENOMIC DNA]</scope>
    <source>
        <strain evidence="14 15">USBA 140</strain>
    </source>
</reference>
<feature type="binding site" evidence="10">
    <location>
        <position position="106"/>
    </location>
    <ligand>
        <name>Fe cation</name>
        <dbReference type="ChEBI" id="CHEBI:24875"/>
    </ligand>
</feature>
<evidence type="ECO:0000313" key="14">
    <source>
        <dbReference type="EMBL" id="SOD96854.1"/>
    </source>
</evidence>
<dbReference type="Pfam" id="PF04324">
    <property type="entry name" value="Fer2_BFD"/>
    <property type="match status" value="1"/>
</dbReference>